<protein>
    <submittedName>
        <fullName evidence="2">Uncharacterized protein</fullName>
    </submittedName>
</protein>
<dbReference type="EMBL" id="LN483070">
    <property type="protein sequence ID" value="CEA07477.1"/>
    <property type="molecule type" value="Genomic_DNA"/>
</dbReference>
<gene>
    <name evidence="2" type="ORF">BN1051_00791</name>
</gene>
<name>A0A078MPY6_9MICC</name>
<dbReference type="InterPro" id="IPR043777">
    <property type="entry name" value="DUF5719"/>
</dbReference>
<reference evidence="2" key="1">
    <citation type="submission" date="2014-07" db="EMBL/GenBank/DDBJ databases">
        <authorList>
            <person name="Urmite Genomes Urmite Genomes"/>
        </authorList>
    </citation>
    <scope>NUCLEOTIDE SEQUENCE</scope>
    <source>
        <strain evidence="2">11W110_air</strain>
    </source>
</reference>
<organism evidence="2">
    <name type="scientific">Arthrobacter saudimassiliensis</name>
    <dbReference type="NCBI Taxonomy" id="1461584"/>
    <lineage>
        <taxon>Bacteria</taxon>
        <taxon>Bacillati</taxon>
        <taxon>Actinomycetota</taxon>
        <taxon>Actinomycetes</taxon>
        <taxon>Micrococcales</taxon>
        <taxon>Micrococcaceae</taxon>
        <taxon>Arthrobacter</taxon>
    </lineage>
</organism>
<evidence type="ECO:0000313" key="2">
    <source>
        <dbReference type="EMBL" id="CEA07477.1"/>
    </source>
</evidence>
<dbReference type="AlphaFoldDB" id="A0A078MPY6"/>
<sequence length="524" mass="50812">MAVRKAAPARRAGTGAGPGRAAAGAGIVAVAAALVAAGTLAGPGGAGRTVAAPPVEVPAADLAAVCAAPPRLLSGDVAGTDAQFSPASESARTRVKSLVLAEAGSAAPGARLDTLAGETVRALGGSDEPPLTNVRGAAALPAQEVGAATVLRVDPAGVRQALANAQLTFTADDGDLTGLAAANCQAPGNDVWLAGARTTVGVSTVLQLTNASATAASVDLDIYTGEGPVQSAGTRGLAVAPGQTRSVVLAGLAAGQDAVAVHVRSSGGPVAAVIQQNILRGLTPGGVELIQPAASPAQRQVIPGLRLQPAQDSARLSRDRYASAASAVQVTVPGTTPASVTVRAIGTDGRGQVVAERSDVPAGRSALLPLDLPAGSWTLEVTADVPVLAAAVFSRGTDPEAPADFAVAPSAARLSGEQLALIPAAGTASLVLTAPAGAAEVQLVALGADGAVAGERLLDLAADGTVTIAPSDVGGDGTSALLISSAGDEVYAAQVVTTGETGISTLPVPRGSIGGRSVEVGLGY</sequence>
<accession>A0A078MPY6</accession>
<dbReference type="Pfam" id="PF18986">
    <property type="entry name" value="DUF5719"/>
    <property type="match status" value="1"/>
</dbReference>
<feature type="compositionally biased region" description="Low complexity" evidence="1">
    <location>
        <begin position="9"/>
        <end position="20"/>
    </location>
</feature>
<proteinExistence type="predicted"/>
<evidence type="ECO:0000256" key="1">
    <source>
        <dbReference type="SAM" id="MobiDB-lite"/>
    </source>
</evidence>
<dbReference type="PATRIC" id="fig|1461584.3.peg.781"/>
<feature type="region of interest" description="Disordered" evidence="1">
    <location>
        <begin position="1"/>
        <end position="20"/>
    </location>
</feature>